<keyword evidence="3" id="KW-1185">Reference proteome</keyword>
<dbReference type="AlphaFoldDB" id="A0A7H8R3Q9"/>
<dbReference type="GeneID" id="55995597"/>
<protein>
    <submittedName>
        <fullName evidence="2">Uncharacterized protein</fullName>
    </submittedName>
</protein>
<organism evidence="2 3">
    <name type="scientific">Talaromyces rugulosus</name>
    <name type="common">Penicillium rugulosum</name>
    <dbReference type="NCBI Taxonomy" id="121627"/>
    <lineage>
        <taxon>Eukaryota</taxon>
        <taxon>Fungi</taxon>
        <taxon>Dikarya</taxon>
        <taxon>Ascomycota</taxon>
        <taxon>Pezizomycotina</taxon>
        <taxon>Eurotiomycetes</taxon>
        <taxon>Eurotiomycetidae</taxon>
        <taxon>Eurotiales</taxon>
        <taxon>Trichocomaceae</taxon>
        <taxon>Talaromyces</taxon>
        <taxon>Talaromyces sect. Islandici</taxon>
    </lineage>
</organism>
<dbReference type="SUPFAM" id="SSF48557">
    <property type="entry name" value="L-aspartase-like"/>
    <property type="match status" value="1"/>
</dbReference>
<dbReference type="InterPro" id="IPR023144">
    <property type="entry name" value="Phe_NH3-lyase_shielding_dom_sf"/>
</dbReference>
<dbReference type="RefSeq" id="XP_035347137.1">
    <property type="nucleotide sequence ID" value="XM_035491244.1"/>
</dbReference>
<dbReference type="KEGG" id="trg:TRUGW13939_08108"/>
<dbReference type="Proteomes" id="UP000509510">
    <property type="component" value="Chromosome IV"/>
</dbReference>
<comment type="similarity">
    <text evidence="1">Belongs to the PAL/histidase family.</text>
</comment>
<sequence length="157" mass="17705">MGDQSFNSLALISSRYTTTAVKVLIELAAAHIFSLCQALDLRAMKLLVLHSVHTEFNTEERFVHIGKSMRVTIIDYLTTPLDPLVLEEMEALVMKVTLLLQEGWYSSMNVYLDHYDASPILGTALKSIYEYVRKTLGIPFLHTARILTPIPYKASSN</sequence>
<gene>
    <name evidence="2" type="ORF">TRUGW13939_08108</name>
</gene>
<dbReference type="InterPro" id="IPR008948">
    <property type="entry name" value="L-Aspartase-like"/>
</dbReference>
<dbReference type="OrthoDB" id="10051290at2759"/>
<dbReference type="Gene3D" id="1.10.274.20">
    <property type="entry name" value="Phenylalanine ammonia-lyase 1, domain 3"/>
    <property type="match status" value="1"/>
</dbReference>
<name>A0A7H8R3Q9_TALRU</name>
<evidence type="ECO:0000313" key="2">
    <source>
        <dbReference type="EMBL" id="QKX60962.1"/>
    </source>
</evidence>
<proteinExistence type="inferred from homology"/>
<reference evidence="3" key="1">
    <citation type="submission" date="2020-06" db="EMBL/GenBank/DDBJ databases">
        <title>A chromosome-scale genome assembly of Talaromyces rugulosus W13939.</title>
        <authorList>
            <person name="Wang B."/>
            <person name="Guo L."/>
            <person name="Ye K."/>
            <person name="Wang L."/>
        </authorList>
    </citation>
    <scope>NUCLEOTIDE SEQUENCE [LARGE SCALE GENOMIC DNA]</scope>
    <source>
        <strain evidence="3">W13939</strain>
    </source>
</reference>
<dbReference type="Gene3D" id="1.20.200.10">
    <property type="entry name" value="Fumarase/aspartase (Central domain)"/>
    <property type="match status" value="1"/>
</dbReference>
<evidence type="ECO:0000256" key="1">
    <source>
        <dbReference type="ARBA" id="ARBA00007238"/>
    </source>
</evidence>
<dbReference type="EMBL" id="CP055901">
    <property type="protein sequence ID" value="QKX60962.1"/>
    <property type="molecule type" value="Genomic_DNA"/>
</dbReference>
<dbReference type="GO" id="GO:0003824">
    <property type="term" value="F:catalytic activity"/>
    <property type="evidence" value="ECO:0007669"/>
    <property type="project" value="InterPro"/>
</dbReference>
<accession>A0A7H8R3Q9</accession>
<evidence type="ECO:0000313" key="3">
    <source>
        <dbReference type="Proteomes" id="UP000509510"/>
    </source>
</evidence>